<proteinExistence type="predicted"/>
<protein>
    <submittedName>
        <fullName evidence="2">Uncharacterized protein LOC100905061</fullName>
    </submittedName>
</protein>
<dbReference type="AlphaFoldDB" id="A0AAJ6QWY0"/>
<dbReference type="GeneID" id="100905061"/>
<sequence length="348" mass="39605">MKFRNIPAHYWNEDIEIWPYGDLCPLLQPCDRCGFYYPCYFLCTSGHVICPKCEAKSETPTVQNSCSTCRLPSCKVVVPIDLIINMDFCCGCGVVGILLELKTHLESSEYTQACDIEPEPEDQLMVIHERDFKHLEMIFTGMRSNIQTRLEKVRGIVEHFGIELVPGKSIPKIKKKIEAFDAETLELLERYRTLKGINDQIRPIVDIVRTPAIHKTFSIENVMRGRDETVYIETSTMRIFLTLTLNKTGNADLKVSGCVRNTSRSPTNMIEKCVVIRHHDQNGYTLKEVSVKPFPNGVFHCNVAAEGSQKQRQVVEQRQITDFIDCVQLFGPAVLLSDLIHISARLHA</sequence>
<reference evidence="2" key="1">
    <citation type="submission" date="2025-08" db="UniProtKB">
        <authorList>
            <consortium name="RefSeq"/>
        </authorList>
    </citation>
    <scope>IDENTIFICATION</scope>
</reference>
<evidence type="ECO:0000313" key="1">
    <source>
        <dbReference type="Proteomes" id="UP000694867"/>
    </source>
</evidence>
<dbReference type="KEGG" id="goe:100905061"/>
<keyword evidence="1" id="KW-1185">Reference proteome</keyword>
<evidence type="ECO:0000313" key="2">
    <source>
        <dbReference type="RefSeq" id="XP_003746541.2"/>
    </source>
</evidence>
<dbReference type="Proteomes" id="UP000694867">
    <property type="component" value="Unplaced"/>
</dbReference>
<gene>
    <name evidence="2" type="primary">LOC100905061</name>
</gene>
<name>A0AAJ6QWY0_9ACAR</name>
<dbReference type="RefSeq" id="XP_003746541.2">
    <property type="nucleotide sequence ID" value="XM_003746493.2"/>
</dbReference>
<accession>A0AAJ6QWY0</accession>
<organism evidence="1 2">
    <name type="scientific">Galendromus occidentalis</name>
    <name type="common">western predatory mite</name>
    <dbReference type="NCBI Taxonomy" id="34638"/>
    <lineage>
        <taxon>Eukaryota</taxon>
        <taxon>Metazoa</taxon>
        <taxon>Ecdysozoa</taxon>
        <taxon>Arthropoda</taxon>
        <taxon>Chelicerata</taxon>
        <taxon>Arachnida</taxon>
        <taxon>Acari</taxon>
        <taxon>Parasitiformes</taxon>
        <taxon>Mesostigmata</taxon>
        <taxon>Gamasina</taxon>
        <taxon>Phytoseioidea</taxon>
        <taxon>Phytoseiidae</taxon>
        <taxon>Typhlodrominae</taxon>
        <taxon>Galendromus</taxon>
    </lineage>
</organism>